<dbReference type="SUPFAM" id="SSF52540">
    <property type="entry name" value="P-loop containing nucleoside triphosphate hydrolases"/>
    <property type="match status" value="2"/>
</dbReference>
<feature type="coiled-coil region" evidence="1">
    <location>
        <begin position="1633"/>
        <end position="1660"/>
    </location>
</feature>
<organism evidence="3 4">
    <name type="scientific">Mycobacterium aquaticum</name>
    <dbReference type="NCBI Taxonomy" id="1927124"/>
    <lineage>
        <taxon>Bacteria</taxon>
        <taxon>Bacillati</taxon>
        <taxon>Actinomycetota</taxon>
        <taxon>Actinomycetes</taxon>
        <taxon>Mycobacteriales</taxon>
        <taxon>Mycobacteriaceae</taxon>
        <taxon>Mycobacterium</taxon>
    </lineage>
</organism>
<dbReference type="SUPFAM" id="SSF55464">
    <property type="entry name" value="Origin of replication-binding domain, RBD-like"/>
    <property type="match status" value="1"/>
</dbReference>
<sequence>MGLHKLSAGDGYLYLIRQVAASDDTHRGTSSLADYYSEKGETPGRWMGSGLPGLGEPVGRDATDPMVAELWSVPGGSEVTEDQMKALFGEGLHPNADRITERLTGFGLGHSGAIAAARLGRPFRVNKTDNEWMRRLREGYADFNAALGRDRQASLEPEDRARVKTAVAREMFTDQYGRPPADERELTGFIARKSRAQTQAVAGYDLTFTPVKSVSVLWAVAPREISETILAAHHQAVADALAFLEEHAAFSRVGANGIAQVDTTGFIAAAFDHRDSRAGDPNLHTHVAISNKVRVVGPDGIPRWLALDGDPLHKAAVAASELYNTRLEAHLMAALGVQFAETRAKNDKRPVREIDGIPVELIERWSARRAAIENRVADLAKAFQAEHGREPSAVEMLALSQQATLDTRQAKHEPRSLGEQRQTWRTEAIEVIGSHRKLARLITDVTHRARPRRQPAITSEWVAQQAQAVIDRVSHDRAEWGINHVRAEAQRVLRGTDRHGDPDILNRIVNHALDARSITITTHADTEMNEPAVLRRRDGVSVYTRHDSTRYTSEAIRAAERRILAAAEQRGGRVADDTSIGLAMLEQHAQSGLQLNEAQQALVRGMATSGARLQLALAPAGTGKTTAMSVLAAAWINSGGNVIGLAPTAAAAEVLAEDAHITTDTMAKFVQLATPADHPDRTAVAANDPALKWFNTIGPDTLLIVDEAGMASTFDLDEMITHALARGASVRLVGDDQQLASISAGGVITDLSTRPETLTLSTVVRFRDPAQSAASLAIRDGDPAGIAYYIDHARVHVGADQTAADMAYQAWADDIKAGHRSVLLAPTNDLVAELNERARLDRLRSANATPSRTVTLADGLTASAGDWIITRKNARWLQLPNGAWIKNGHRYEIRSVHRDGSITVAPLGADRRAKTIRLPADYVTANTTLGYASTINAAQGLTAGTQKIKGTCHIVATDHLTRQQLYVAGTRARDENHFYFSTSEADPHRILAPKATHPPTAVDILSTILRRDGRQVSATTAAQAELDPFGRLHGAASMYADALTAAAEVLAGPATMARIDQAATAIAGDITDAEAWPVLRRNLALLALDGHDPVAALQHAAAKPLGDTVDAAAVLDWRLPTPEGSSAANVGPLRWLPAIPTAVQHNPQWAEYLAGRARLVTELADQIRDTARGWTAATAPSWARPLLTAQPQLMAEIAVFRAAHDVDPADTRITGREQHANRSAAFQKLLHSRVDAAILHSQDSVSRWRTMAAMLNPHIPNDPYWPRLAAHIDDAARAGADVAGMLASAMAAHGPLPDELPAAALWWRLSGTLAPPTLQRSNPRLRPDWTPVLHHLLGSELAETVIADPAWPGLIAAVTASDWPPADLLSAASEHLREIAETEGGLRPDEYARLLTTRIELLTHAATIDTDIPHPAEWAASAAGAQLDLLAEPSPEEAAYEDAPPDPADYAYGYADDDLGNLDFEDLLPYRPAPTRPADILALRIARDRARDRVSQLQHAILHTGGGPAEQALATELAELARRRDEQRPYAHAYTHAHTDWVRAEHTAETHHRLLATITEQITAAQRGGKADLAAVLTEHRAELDRHTPAVATALADAAHQRDTTQEALMNIAGGPSGVVTEHDIQQRRTAAMQADAEQLRQARIEATDLDNQLMRAELAAARVFGTRPGVDYDLAADLPVLRREVDMLDAAGVRSPAAMYATRDADLALLDQPASAAVTDIAGSAQTVQPLHLGANADKPAVLGALATTALRNQHRILAIPASENAETYAAQHRYADTTANPDQAIERLENGQWKLPTGTLLVVDDADQLDPRQLRALTKAAGDANAKLLLVTSTDNQREASLTDMLNNQLPWSHRLADPAERPARTAIDRVEHHLACTTAPGEAAQEANDLLTRRDELGRTYHDTTHYRARVIDPDRDRSRGTDVGLDL</sequence>
<dbReference type="GO" id="GO:0004527">
    <property type="term" value="F:exonuclease activity"/>
    <property type="evidence" value="ECO:0007669"/>
    <property type="project" value="UniProtKB-KW"/>
</dbReference>
<dbReference type="Pfam" id="PF13604">
    <property type="entry name" value="AAA_30"/>
    <property type="match status" value="2"/>
</dbReference>
<feature type="domain" description="TrwC relaxase" evidence="2">
    <location>
        <begin position="8"/>
        <end position="430"/>
    </location>
</feature>
<dbReference type="STRING" id="1927124.BST13_27375"/>
<evidence type="ECO:0000313" key="3">
    <source>
        <dbReference type="EMBL" id="ORA29305.1"/>
    </source>
</evidence>
<dbReference type="EMBL" id="MVHF01000036">
    <property type="protein sequence ID" value="ORA29305.1"/>
    <property type="molecule type" value="Genomic_DNA"/>
</dbReference>
<proteinExistence type="predicted"/>
<comment type="caution">
    <text evidence="3">The sequence shown here is derived from an EMBL/GenBank/DDBJ whole genome shotgun (WGS) entry which is preliminary data.</text>
</comment>
<dbReference type="OrthoDB" id="4524286at2"/>
<gene>
    <name evidence="3" type="ORF">BST13_27375</name>
</gene>
<keyword evidence="3" id="KW-0378">Hydrolase</keyword>
<keyword evidence="1" id="KW-0175">Coiled coil</keyword>
<evidence type="ECO:0000259" key="2">
    <source>
        <dbReference type="Pfam" id="PF08751"/>
    </source>
</evidence>
<name>A0A1X0AHD6_9MYCO</name>
<keyword evidence="3" id="KW-0540">Nuclease</keyword>
<dbReference type="NCBIfam" id="NF041492">
    <property type="entry name" value="MobF"/>
    <property type="match status" value="1"/>
</dbReference>
<keyword evidence="4" id="KW-1185">Reference proteome</keyword>
<dbReference type="InterPro" id="IPR014862">
    <property type="entry name" value="TrwC"/>
</dbReference>
<dbReference type="Proteomes" id="UP000192448">
    <property type="component" value="Unassembled WGS sequence"/>
</dbReference>
<dbReference type="Gene3D" id="3.40.50.300">
    <property type="entry name" value="P-loop containing nucleotide triphosphate hydrolases"/>
    <property type="match status" value="2"/>
</dbReference>
<accession>A0A1X0AHD6</accession>
<dbReference type="RefSeq" id="WP_083167709.1">
    <property type="nucleotide sequence ID" value="NZ_MVHF01000036.1"/>
</dbReference>
<reference evidence="3 4" key="1">
    <citation type="submission" date="2017-02" db="EMBL/GenBank/DDBJ databases">
        <title>The new phylogeny of genus Mycobacterium.</title>
        <authorList>
            <person name="Tortoli E."/>
            <person name="Trovato A."/>
            <person name="Cirillo D.M."/>
        </authorList>
    </citation>
    <scope>NUCLEOTIDE SEQUENCE [LARGE SCALE GENOMIC DNA]</scope>
    <source>
        <strain evidence="3 4">RW6</strain>
    </source>
</reference>
<evidence type="ECO:0000256" key="1">
    <source>
        <dbReference type="SAM" id="Coils"/>
    </source>
</evidence>
<dbReference type="CDD" id="cd18809">
    <property type="entry name" value="SF1_C_RecD"/>
    <property type="match status" value="1"/>
</dbReference>
<evidence type="ECO:0000313" key="4">
    <source>
        <dbReference type="Proteomes" id="UP000192448"/>
    </source>
</evidence>
<keyword evidence="3" id="KW-0269">Exonuclease</keyword>
<dbReference type="Pfam" id="PF08751">
    <property type="entry name" value="TrwC"/>
    <property type="match status" value="1"/>
</dbReference>
<dbReference type="InterPro" id="IPR027417">
    <property type="entry name" value="P-loop_NTPase"/>
</dbReference>
<protein>
    <submittedName>
        <fullName evidence="3">Exonuclease V subunit alpha</fullName>
    </submittedName>
</protein>